<dbReference type="Proteomes" id="UP000078116">
    <property type="component" value="Unassembled WGS sequence"/>
</dbReference>
<comment type="caution">
    <text evidence="2">The sequence shown here is derived from an EMBL/GenBank/DDBJ whole genome shotgun (WGS) entry which is preliminary data.</text>
</comment>
<dbReference type="InterPro" id="IPR000792">
    <property type="entry name" value="Tscrpt_reg_LuxR_C"/>
</dbReference>
<accession>A0A1A9N0W4</accession>
<proteinExistence type="predicted"/>
<dbReference type="InterPro" id="IPR036388">
    <property type="entry name" value="WH-like_DNA-bd_sf"/>
</dbReference>
<dbReference type="EMBL" id="LXKA01000349">
    <property type="protein sequence ID" value="OAJ54463.1"/>
    <property type="molecule type" value="Genomic_DNA"/>
</dbReference>
<dbReference type="SMART" id="SM00421">
    <property type="entry name" value="HTH_LUXR"/>
    <property type="match status" value="1"/>
</dbReference>
<evidence type="ECO:0000313" key="3">
    <source>
        <dbReference type="Proteomes" id="UP000078116"/>
    </source>
</evidence>
<feature type="domain" description="HTH luxR-type" evidence="1">
    <location>
        <begin position="296"/>
        <end position="353"/>
    </location>
</feature>
<protein>
    <recommendedName>
        <fullName evidence="1">HTH luxR-type domain-containing protein</fullName>
    </recommendedName>
</protein>
<dbReference type="InterPro" id="IPR016032">
    <property type="entry name" value="Sig_transdc_resp-reg_C-effctor"/>
</dbReference>
<dbReference type="Gene3D" id="1.10.10.10">
    <property type="entry name" value="Winged helix-like DNA-binding domain superfamily/Winged helix DNA-binding domain"/>
    <property type="match status" value="1"/>
</dbReference>
<dbReference type="GO" id="GO:0003677">
    <property type="term" value="F:DNA binding"/>
    <property type="evidence" value="ECO:0007669"/>
    <property type="project" value="InterPro"/>
</dbReference>
<gene>
    <name evidence="2" type="ORF">A6V37_07435</name>
</gene>
<organism evidence="2 3">
    <name type="scientific">Paraburkholderia ginsengiterrae</name>
    <dbReference type="NCBI Taxonomy" id="1462993"/>
    <lineage>
        <taxon>Bacteria</taxon>
        <taxon>Pseudomonadati</taxon>
        <taxon>Pseudomonadota</taxon>
        <taxon>Betaproteobacteria</taxon>
        <taxon>Burkholderiales</taxon>
        <taxon>Burkholderiaceae</taxon>
        <taxon>Paraburkholderia</taxon>
    </lineage>
</organism>
<dbReference type="RefSeq" id="WP_064286701.1">
    <property type="nucleotide sequence ID" value="NZ_LXKA01000349.1"/>
</dbReference>
<sequence length="371" mass="40895">MLETIYDAAMDATKWGRCFEEVCNEFSANYASLIVRRSAPTREDSLIFSGSADRRIVDRRNPHLAQSPFSALPVDMVVTNGDMLSDADWRASSYYQAWCAPRGVFHVMAIDFSAGDQSLYGVRLTRPESASPFSNDDRALCERLVRHLKRALDLRRSTQQNRCIASLYSEAMVQLMVGVIVLDESGRILECNAIGRKVLQAGDGLKIVGNRVAAVYPADNHKLQRLVVGALQAEATHCYFDAMAVSRPSGRVGWGVVVRRLAEDACPEGNHRPVAAILVRDPESASHPPVKLAQQLFDLTPAETALAIQLTNGLSLEEAIVALNIKRNTARAHLRSIFSKTGVRRQTELVRFFLNSVMLLGTSATAPVDVR</sequence>
<dbReference type="AlphaFoldDB" id="A0A1A9N0W4"/>
<evidence type="ECO:0000313" key="2">
    <source>
        <dbReference type="EMBL" id="OAJ54463.1"/>
    </source>
</evidence>
<name>A0A1A9N0W4_9BURK</name>
<reference evidence="2 3" key="1">
    <citation type="submission" date="2016-04" db="EMBL/GenBank/DDBJ databases">
        <title>Reclassification of Paraburkholderia panaciterrae (Farh et al. 2015) Dobritsa &amp; Samadpour 2016 as a later homotypic synonym of Paraburkholderia ginsengiterrae (Farh et al. 2015) Dobritsa &amp; Samadpour 2016.</title>
        <authorList>
            <person name="Dobritsa A.P."/>
            <person name="Kutumbaka K."/>
            <person name="Samadpour M."/>
        </authorList>
    </citation>
    <scope>NUCLEOTIDE SEQUENCE [LARGE SCALE GENOMIC DNA]</scope>
    <source>
        <strain evidence="2 3">DCY85</strain>
    </source>
</reference>
<dbReference type="GO" id="GO:0006355">
    <property type="term" value="P:regulation of DNA-templated transcription"/>
    <property type="evidence" value="ECO:0007669"/>
    <property type="project" value="InterPro"/>
</dbReference>
<dbReference type="OrthoDB" id="5497412at2"/>
<evidence type="ECO:0000259" key="1">
    <source>
        <dbReference type="SMART" id="SM00421"/>
    </source>
</evidence>
<dbReference type="SUPFAM" id="SSF46894">
    <property type="entry name" value="C-terminal effector domain of the bipartite response regulators"/>
    <property type="match status" value="1"/>
</dbReference>